<dbReference type="Pfam" id="PF04774">
    <property type="entry name" value="HABP4_PAI-RBP1"/>
    <property type="match status" value="1"/>
</dbReference>
<organism evidence="3 4">
    <name type="scientific">Parascedosporium putredinis</name>
    <dbReference type="NCBI Taxonomy" id="1442378"/>
    <lineage>
        <taxon>Eukaryota</taxon>
        <taxon>Fungi</taxon>
        <taxon>Dikarya</taxon>
        <taxon>Ascomycota</taxon>
        <taxon>Pezizomycotina</taxon>
        <taxon>Sordariomycetes</taxon>
        <taxon>Hypocreomycetidae</taxon>
        <taxon>Microascales</taxon>
        <taxon>Microascaceae</taxon>
        <taxon>Parascedosporium</taxon>
    </lineage>
</organism>
<feature type="compositionally biased region" description="Acidic residues" evidence="1">
    <location>
        <begin position="119"/>
        <end position="135"/>
    </location>
</feature>
<comment type="caution">
    <text evidence="3">The sequence shown here is derived from an EMBL/GenBank/DDBJ whole genome shotgun (WGS) entry which is preliminary data.</text>
</comment>
<evidence type="ECO:0000259" key="2">
    <source>
        <dbReference type="Pfam" id="PF04774"/>
    </source>
</evidence>
<gene>
    <name evidence="3" type="ORF">PPNO1_LOCUS4858</name>
</gene>
<reference evidence="3" key="1">
    <citation type="submission" date="2022-11" db="EMBL/GenBank/DDBJ databases">
        <authorList>
            <person name="Scott C."/>
            <person name="Bruce N."/>
        </authorList>
    </citation>
    <scope>NUCLEOTIDE SEQUENCE</scope>
</reference>
<dbReference type="Proteomes" id="UP000838763">
    <property type="component" value="Unassembled WGS sequence"/>
</dbReference>
<protein>
    <recommendedName>
        <fullName evidence="2">Hyaluronan/mRNA-binding protein domain-containing protein</fullName>
    </recommendedName>
</protein>
<evidence type="ECO:0000313" key="3">
    <source>
        <dbReference type="EMBL" id="CAI4215136.1"/>
    </source>
</evidence>
<evidence type="ECO:0000313" key="4">
    <source>
        <dbReference type="Proteomes" id="UP000838763"/>
    </source>
</evidence>
<dbReference type="InterPro" id="IPR006861">
    <property type="entry name" value="HABP4_PAIRBP1-bd"/>
</dbReference>
<dbReference type="AlphaFoldDB" id="A0A9P1H3X8"/>
<feature type="region of interest" description="Disordered" evidence="1">
    <location>
        <begin position="59"/>
        <end position="147"/>
    </location>
</feature>
<feature type="domain" description="Hyaluronan/mRNA-binding protein" evidence="2">
    <location>
        <begin position="67"/>
        <end position="130"/>
    </location>
</feature>
<evidence type="ECO:0000256" key="1">
    <source>
        <dbReference type="SAM" id="MobiDB-lite"/>
    </source>
</evidence>
<dbReference type="EMBL" id="CALLCH030000012">
    <property type="protein sequence ID" value="CAI4215136.1"/>
    <property type="molecule type" value="Genomic_DNA"/>
</dbReference>
<proteinExistence type="predicted"/>
<accession>A0A9P1H3X8</accession>
<dbReference type="OrthoDB" id="2122308at2759"/>
<name>A0A9P1H3X8_9PEZI</name>
<keyword evidence="4" id="KW-1185">Reference proteome</keyword>
<sequence length="147" mass="16767">MFPFPLIAHHPTIYKRHQIPRIPESLKMTRTHKVNSPDYQAIADGKPRQVFLPKYFAKSGYEGQDPKKTKKNGGGKGNWGTMGDEALDDQFNFVKPRRRSNSSSVSSQMRDFKTKFDMNETDPVFEEFEEDDDYAPSEGSESGNSVN</sequence>